<accession>C6M4E2</accession>
<name>C6M4E2_NEISI</name>
<evidence type="ECO:0000313" key="2">
    <source>
        <dbReference type="Proteomes" id="UP000005365"/>
    </source>
</evidence>
<reference evidence="1" key="1">
    <citation type="submission" date="2009-07" db="EMBL/GenBank/DDBJ databases">
        <authorList>
            <person name="Weinstock G."/>
            <person name="Sodergren E."/>
            <person name="Clifton S."/>
            <person name="Fulton L."/>
            <person name="Fulton B."/>
            <person name="Courtney L."/>
            <person name="Fronick C."/>
            <person name="Harrison M."/>
            <person name="Strong C."/>
            <person name="Farmer C."/>
            <person name="Delahaunty K."/>
            <person name="Markovic C."/>
            <person name="Hall O."/>
            <person name="Minx P."/>
            <person name="Tomlinson C."/>
            <person name="Mitreva M."/>
            <person name="Nelson J."/>
            <person name="Hou S."/>
            <person name="Wollam A."/>
            <person name="Pepin K.H."/>
            <person name="Johnson M."/>
            <person name="Bhonagiri V."/>
            <person name="Nash W.E."/>
            <person name="Warren W."/>
            <person name="Chinwalla A."/>
            <person name="Mardis E.R."/>
            <person name="Wilson R.K."/>
        </authorList>
    </citation>
    <scope>NUCLEOTIDE SEQUENCE [LARGE SCALE GENOMIC DNA]</scope>
    <source>
        <strain evidence="1">ATCC 29256</strain>
    </source>
</reference>
<dbReference type="Proteomes" id="UP000005365">
    <property type="component" value="Unassembled WGS sequence"/>
</dbReference>
<protein>
    <submittedName>
        <fullName evidence="1">Uncharacterized protein</fullName>
    </submittedName>
</protein>
<organism evidence="1 2">
    <name type="scientific">Neisseria sicca ATCC 29256</name>
    <dbReference type="NCBI Taxonomy" id="547045"/>
    <lineage>
        <taxon>Bacteria</taxon>
        <taxon>Pseudomonadati</taxon>
        <taxon>Pseudomonadota</taxon>
        <taxon>Betaproteobacteria</taxon>
        <taxon>Neisseriales</taxon>
        <taxon>Neisseriaceae</taxon>
        <taxon>Neisseria</taxon>
    </lineage>
</organism>
<dbReference type="AlphaFoldDB" id="C6M4E2"/>
<dbReference type="EMBL" id="ACKO02000007">
    <property type="protein sequence ID" value="EET44725.1"/>
    <property type="molecule type" value="Genomic_DNA"/>
</dbReference>
<comment type="caution">
    <text evidence="1">The sequence shown here is derived from an EMBL/GenBank/DDBJ whole genome shotgun (WGS) entry which is preliminary data.</text>
</comment>
<sequence length="39" mass="4195">MGRAYSPLEAGLVFAALPTIGNFGGIETNNKGNQRIEWT</sequence>
<gene>
    <name evidence="1" type="ORF">NEISICOT_01388</name>
</gene>
<keyword evidence="2" id="KW-1185">Reference proteome</keyword>
<evidence type="ECO:0000313" key="1">
    <source>
        <dbReference type="EMBL" id="EET44725.1"/>
    </source>
</evidence>
<proteinExistence type="predicted"/>